<dbReference type="RefSeq" id="WP_300955009.1">
    <property type="nucleotide sequence ID" value="NZ_JAUHJQ010000017.1"/>
</dbReference>
<proteinExistence type="predicted"/>
<evidence type="ECO:0000313" key="3">
    <source>
        <dbReference type="Proteomes" id="UP001168620"/>
    </source>
</evidence>
<evidence type="ECO:0000259" key="1">
    <source>
        <dbReference type="Pfam" id="PF00156"/>
    </source>
</evidence>
<dbReference type="Pfam" id="PF00156">
    <property type="entry name" value="Pribosyltran"/>
    <property type="match status" value="1"/>
</dbReference>
<dbReference type="Gene3D" id="3.40.50.2020">
    <property type="match status" value="1"/>
</dbReference>
<name>A0ABT8FLT0_9ACTN</name>
<dbReference type="EMBL" id="JAUHJQ010000017">
    <property type="protein sequence ID" value="MDN4175628.1"/>
    <property type="molecule type" value="Genomic_DNA"/>
</dbReference>
<protein>
    <submittedName>
        <fullName evidence="2">Phosphoribosyltransferase family protein</fullName>
    </submittedName>
</protein>
<feature type="domain" description="Phosphoribosyltransferase" evidence="1">
    <location>
        <begin position="65"/>
        <end position="165"/>
    </location>
</feature>
<gene>
    <name evidence="2" type="ORF">QWY28_21885</name>
</gene>
<dbReference type="InterPro" id="IPR000836">
    <property type="entry name" value="PRTase_dom"/>
</dbReference>
<keyword evidence="2" id="KW-0808">Transferase</keyword>
<dbReference type="Proteomes" id="UP001168620">
    <property type="component" value="Unassembled WGS sequence"/>
</dbReference>
<dbReference type="InterPro" id="IPR029057">
    <property type="entry name" value="PRTase-like"/>
</dbReference>
<dbReference type="GO" id="GO:0016757">
    <property type="term" value="F:glycosyltransferase activity"/>
    <property type="evidence" value="ECO:0007669"/>
    <property type="project" value="UniProtKB-KW"/>
</dbReference>
<sequence>MTTLPQPIASPDVAFRSLLGSNAEVATMLGLEGAVTQGHYRLLSGSHTDRFLAFSAVASDVSNLDRIAGWLGPTVDAWRADAVISPSTAGVGLGSTLARRISAPLYLASVGPDGRPTHVIGSSMGVGTRVLIVNDVATTGTSIRGLVDLVASAGAVVAGAAWFASRSLTPVTAFEFPTAHIVDVDLPTSQADACVLCADTDDRIVDATDLN</sequence>
<evidence type="ECO:0000313" key="2">
    <source>
        <dbReference type="EMBL" id="MDN4175628.1"/>
    </source>
</evidence>
<dbReference type="SUPFAM" id="SSF53271">
    <property type="entry name" value="PRTase-like"/>
    <property type="match status" value="1"/>
</dbReference>
<organism evidence="2 3">
    <name type="scientific">Nocardioides oceani</name>
    <dbReference type="NCBI Taxonomy" id="3058369"/>
    <lineage>
        <taxon>Bacteria</taxon>
        <taxon>Bacillati</taxon>
        <taxon>Actinomycetota</taxon>
        <taxon>Actinomycetes</taxon>
        <taxon>Propionibacteriales</taxon>
        <taxon>Nocardioidaceae</taxon>
        <taxon>Nocardioides</taxon>
    </lineage>
</organism>
<accession>A0ABT8FLT0</accession>
<reference evidence="2" key="1">
    <citation type="submission" date="2023-06" db="EMBL/GenBank/DDBJ databases">
        <title>Draft genome sequence of Nocardioides sp. SOB77.</title>
        <authorList>
            <person name="Zhang G."/>
        </authorList>
    </citation>
    <scope>NUCLEOTIDE SEQUENCE</scope>
    <source>
        <strain evidence="2">SOB77</strain>
    </source>
</reference>
<dbReference type="CDD" id="cd06223">
    <property type="entry name" value="PRTases_typeI"/>
    <property type="match status" value="1"/>
</dbReference>
<keyword evidence="3" id="KW-1185">Reference proteome</keyword>
<comment type="caution">
    <text evidence="2">The sequence shown here is derived from an EMBL/GenBank/DDBJ whole genome shotgun (WGS) entry which is preliminary data.</text>
</comment>
<keyword evidence="2" id="KW-0328">Glycosyltransferase</keyword>